<name>A0A1J4JKK7_9EUKA</name>
<dbReference type="GeneID" id="94844031"/>
<evidence type="ECO:0000256" key="2">
    <source>
        <dbReference type="SAM" id="MobiDB-lite"/>
    </source>
</evidence>
<dbReference type="SUPFAM" id="SSF56112">
    <property type="entry name" value="Protein kinase-like (PK-like)"/>
    <property type="match status" value="1"/>
</dbReference>
<protein>
    <submittedName>
        <fullName evidence="3">Uncharacterized protein</fullName>
    </submittedName>
</protein>
<keyword evidence="1" id="KW-0175">Coiled coil</keyword>
<reference evidence="3" key="1">
    <citation type="submission" date="2016-10" db="EMBL/GenBank/DDBJ databases">
        <authorList>
            <person name="Benchimol M."/>
            <person name="Almeida L.G."/>
            <person name="Vasconcelos A.T."/>
            <person name="Perreira-Neves A."/>
            <person name="Rosa I.A."/>
            <person name="Tasca T."/>
            <person name="Bogo M.R."/>
            <person name="de Souza W."/>
        </authorList>
    </citation>
    <scope>NUCLEOTIDE SEQUENCE [LARGE SCALE GENOMIC DNA]</scope>
    <source>
        <strain evidence="3">K</strain>
    </source>
</reference>
<feature type="region of interest" description="Disordered" evidence="2">
    <location>
        <begin position="214"/>
        <end position="265"/>
    </location>
</feature>
<accession>A0A1J4JKK7</accession>
<evidence type="ECO:0000313" key="3">
    <source>
        <dbReference type="EMBL" id="OHS99634.1"/>
    </source>
</evidence>
<keyword evidence="4" id="KW-1185">Reference proteome</keyword>
<sequence>MDFEEKPFTENFKVTYVLNETKNFKVSQITCDETDNKYFIFCFKNQKGITKDRFVNSIGKVLDITNNNYPLFLQIVGFEYNNQITNCPTIFYEYSDIRSLQEIVAKNELIEQGCQFKIISGVAFLIKFLITHKLPVGPLSFKNIYINKNKDPIFMGVHFDDYSANQASDSFCKILIKLCSEVLDESFNSINSSYDENYCFVNQVYSQMHSILEPDHENDNENENDRESDKENENDDEKDCRKNSEDDSNGNKTSNHKKGKKNTEKNIDVQNFSHFEEKIAKIIDVAVSIDLRKIIRNLSEYDNDVSIMNSSIQNVELFLSKIFTESLSEQSLLQLYRKSNQQQRQINELSSTIENLTEELREMSQIIFKLQNNQNQIQEVTKKAIDLDENVKQKLSILKSLIDPIHRIEIPLDNSRNGIFAYLINNQTSKFDRDLVPSQSSGDVYCIIDENNPGNFSSGSGDYEWVQFEFKEPISLVSFMIRSAHRAFLKTWNLVAYDDHENEIILYQTKDNPSLNGKNKEVILNVKAYKAQTFRLEKLGENWAGTNFMRIQQIEFYSDDPKYLGGVFKTLLEEAGGDPHKADVFITSSNFDFQRFHKLSPSRSLCTLYDQDSPWFQVELTKGFAIVHGYRIQILDNFPIYKWQLIGSNDKENWDVIHEVSISQNDCSSLMIFECNSKLPYSTFRFLNTMENKNDDLKLRLKHFDIFGIYLINEPSVALE</sequence>
<dbReference type="EMBL" id="MLAK01000994">
    <property type="protein sequence ID" value="OHS99634.1"/>
    <property type="molecule type" value="Genomic_DNA"/>
</dbReference>
<dbReference type="AlphaFoldDB" id="A0A1J4JKK7"/>
<dbReference type="RefSeq" id="XP_068352771.1">
    <property type="nucleotide sequence ID" value="XM_068509327.1"/>
</dbReference>
<feature type="coiled-coil region" evidence="1">
    <location>
        <begin position="339"/>
        <end position="390"/>
    </location>
</feature>
<dbReference type="Proteomes" id="UP000179807">
    <property type="component" value="Unassembled WGS sequence"/>
</dbReference>
<comment type="caution">
    <text evidence="3">The sequence shown here is derived from an EMBL/GenBank/DDBJ whole genome shotgun (WGS) entry which is preliminary data.</text>
</comment>
<organism evidence="3 4">
    <name type="scientific">Tritrichomonas foetus</name>
    <dbReference type="NCBI Taxonomy" id="1144522"/>
    <lineage>
        <taxon>Eukaryota</taxon>
        <taxon>Metamonada</taxon>
        <taxon>Parabasalia</taxon>
        <taxon>Tritrichomonadida</taxon>
        <taxon>Tritrichomonadidae</taxon>
        <taxon>Tritrichomonas</taxon>
    </lineage>
</organism>
<dbReference type="VEuPathDB" id="TrichDB:TRFO_33868"/>
<dbReference type="OrthoDB" id="10531946at2759"/>
<dbReference type="Gene3D" id="2.60.120.260">
    <property type="entry name" value="Galactose-binding domain-like"/>
    <property type="match status" value="1"/>
</dbReference>
<evidence type="ECO:0000256" key="1">
    <source>
        <dbReference type="SAM" id="Coils"/>
    </source>
</evidence>
<dbReference type="InterPro" id="IPR011009">
    <property type="entry name" value="Kinase-like_dom_sf"/>
</dbReference>
<evidence type="ECO:0000313" key="4">
    <source>
        <dbReference type="Proteomes" id="UP000179807"/>
    </source>
</evidence>
<proteinExistence type="predicted"/>
<gene>
    <name evidence="3" type="ORF">TRFO_33868</name>
</gene>
<feature type="compositionally biased region" description="Basic and acidic residues" evidence="2">
    <location>
        <begin position="214"/>
        <end position="231"/>
    </location>
</feature>